<feature type="region of interest" description="Disordered" evidence="3">
    <location>
        <begin position="35"/>
        <end position="54"/>
    </location>
</feature>
<keyword evidence="2" id="KW-0687">Ribonucleoprotein</keyword>
<comment type="caution">
    <text evidence="4">The sequence shown here is derived from an EMBL/GenBank/DDBJ whole genome shotgun (WGS) entry which is preliminary data.</text>
</comment>
<protein>
    <recommendedName>
        <fullName evidence="5">Ribosomal protein L18e/L15P domain-containing protein</fullName>
    </recommendedName>
</protein>
<dbReference type="GO" id="GO:1990904">
    <property type="term" value="C:ribonucleoprotein complex"/>
    <property type="evidence" value="ECO:0007669"/>
    <property type="project" value="UniProtKB-KW"/>
</dbReference>
<feature type="compositionally biased region" description="Basic residues" evidence="3">
    <location>
        <begin position="1"/>
        <end position="10"/>
    </location>
</feature>
<feature type="compositionally biased region" description="Basic residues" evidence="3">
    <location>
        <begin position="42"/>
        <end position="54"/>
    </location>
</feature>
<evidence type="ECO:0008006" key="5">
    <source>
        <dbReference type="Google" id="ProtNLM"/>
    </source>
</evidence>
<accession>X1D6Z9</accession>
<proteinExistence type="predicted"/>
<organism evidence="4">
    <name type="scientific">marine sediment metagenome</name>
    <dbReference type="NCBI Taxonomy" id="412755"/>
    <lineage>
        <taxon>unclassified sequences</taxon>
        <taxon>metagenomes</taxon>
        <taxon>ecological metagenomes</taxon>
    </lineage>
</organism>
<evidence type="ECO:0000256" key="3">
    <source>
        <dbReference type="SAM" id="MobiDB-lite"/>
    </source>
</evidence>
<sequence length="54" mass="5954">MTHGKGKKGGRGAGLRGGRGNAGLLKHKHMYMTKNMPDHFGRHGFKRPQSVIKK</sequence>
<keyword evidence="1" id="KW-0689">Ribosomal protein</keyword>
<evidence type="ECO:0000256" key="2">
    <source>
        <dbReference type="ARBA" id="ARBA00023274"/>
    </source>
</evidence>
<feature type="non-terminal residue" evidence="4">
    <location>
        <position position="54"/>
    </location>
</feature>
<gene>
    <name evidence="4" type="ORF">S01H4_54942</name>
</gene>
<dbReference type="SUPFAM" id="SSF52080">
    <property type="entry name" value="Ribosomal proteins L15p and L18e"/>
    <property type="match status" value="1"/>
</dbReference>
<dbReference type="InterPro" id="IPR036227">
    <property type="entry name" value="Ribosomal_uL15/eL18_sf"/>
</dbReference>
<dbReference type="AlphaFoldDB" id="X1D6Z9"/>
<evidence type="ECO:0000313" key="4">
    <source>
        <dbReference type="EMBL" id="GAH16501.1"/>
    </source>
</evidence>
<dbReference type="Gene3D" id="4.10.990.10">
    <property type="match status" value="1"/>
</dbReference>
<dbReference type="EMBL" id="BART01031661">
    <property type="protein sequence ID" value="GAH16501.1"/>
    <property type="molecule type" value="Genomic_DNA"/>
</dbReference>
<evidence type="ECO:0000256" key="1">
    <source>
        <dbReference type="ARBA" id="ARBA00022980"/>
    </source>
</evidence>
<name>X1D6Z9_9ZZZZ</name>
<dbReference type="InterPro" id="IPR027386">
    <property type="entry name" value="Rbsml_uL15_N"/>
</dbReference>
<feature type="compositionally biased region" description="Gly residues" evidence="3">
    <location>
        <begin position="11"/>
        <end position="21"/>
    </location>
</feature>
<feature type="region of interest" description="Disordered" evidence="3">
    <location>
        <begin position="1"/>
        <end position="22"/>
    </location>
</feature>
<dbReference type="GO" id="GO:0005840">
    <property type="term" value="C:ribosome"/>
    <property type="evidence" value="ECO:0007669"/>
    <property type="project" value="UniProtKB-KW"/>
</dbReference>
<reference evidence="4" key="1">
    <citation type="journal article" date="2014" name="Front. Microbiol.">
        <title>High frequency of phylogenetically diverse reductive dehalogenase-homologous genes in deep subseafloor sedimentary metagenomes.</title>
        <authorList>
            <person name="Kawai M."/>
            <person name="Futagami T."/>
            <person name="Toyoda A."/>
            <person name="Takaki Y."/>
            <person name="Nishi S."/>
            <person name="Hori S."/>
            <person name="Arai W."/>
            <person name="Tsubouchi T."/>
            <person name="Morono Y."/>
            <person name="Uchiyama I."/>
            <person name="Ito T."/>
            <person name="Fujiyama A."/>
            <person name="Inagaki F."/>
            <person name="Takami H."/>
        </authorList>
    </citation>
    <scope>NUCLEOTIDE SEQUENCE</scope>
    <source>
        <strain evidence="4">Expedition CK06-06</strain>
    </source>
</reference>